<comment type="caution">
    <text evidence="2">The sequence shown here is derived from an EMBL/GenBank/DDBJ whole genome shotgun (WGS) entry which is preliminary data.</text>
</comment>
<gene>
    <name evidence="2" type="ORF">ACIGW0_28120</name>
</gene>
<organism evidence="2 3">
    <name type="scientific">Streptomyces bikiniensis</name>
    <dbReference type="NCBI Taxonomy" id="1896"/>
    <lineage>
        <taxon>Bacteria</taxon>
        <taxon>Bacillati</taxon>
        <taxon>Actinomycetota</taxon>
        <taxon>Actinomycetes</taxon>
        <taxon>Kitasatosporales</taxon>
        <taxon>Streptomycetaceae</taxon>
        <taxon>Streptomyces</taxon>
    </lineage>
</organism>
<dbReference type="EMBL" id="JBITYT010000015">
    <property type="protein sequence ID" value="MFI9123211.1"/>
    <property type="molecule type" value="Genomic_DNA"/>
</dbReference>
<name>A0ABW8D2I9_STRBI</name>
<evidence type="ECO:0000313" key="3">
    <source>
        <dbReference type="Proteomes" id="UP001614391"/>
    </source>
</evidence>
<protein>
    <submittedName>
        <fullName evidence="2">Uncharacterized protein</fullName>
    </submittedName>
</protein>
<reference evidence="2 3" key="1">
    <citation type="submission" date="2024-10" db="EMBL/GenBank/DDBJ databases">
        <title>The Natural Products Discovery Center: Release of the First 8490 Sequenced Strains for Exploring Actinobacteria Biosynthetic Diversity.</title>
        <authorList>
            <person name="Kalkreuter E."/>
            <person name="Kautsar S.A."/>
            <person name="Yang D."/>
            <person name="Bader C.D."/>
            <person name="Teijaro C.N."/>
            <person name="Fluegel L."/>
            <person name="Davis C.M."/>
            <person name="Simpson J.R."/>
            <person name="Lauterbach L."/>
            <person name="Steele A.D."/>
            <person name="Gui C."/>
            <person name="Meng S."/>
            <person name="Li G."/>
            <person name="Viehrig K."/>
            <person name="Ye F."/>
            <person name="Su P."/>
            <person name="Kiefer A.F."/>
            <person name="Nichols A."/>
            <person name="Cepeda A.J."/>
            <person name="Yan W."/>
            <person name="Fan B."/>
            <person name="Jiang Y."/>
            <person name="Adhikari A."/>
            <person name="Zheng C.-J."/>
            <person name="Schuster L."/>
            <person name="Cowan T.M."/>
            <person name="Smanski M.J."/>
            <person name="Chevrette M.G."/>
            <person name="De Carvalho L.P.S."/>
            <person name="Shen B."/>
        </authorList>
    </citation>
    <scope>NUCLEOTIDE SEQUENCE [LARGE SCALE GENOMIC DNA]</scope>
    <source>
        <strain evidence="2 3">NPDC053346</strain>
    </source>
</reference>
<dbReference type="RefSeq" id="WP_399620213.1">
    <property type="nucleotide sequence ID" value="NZ_JBITYT010000015.1"/>
</dbReference>
<dbReference type="Proteomes" id="UP001614391">
    <property type="component" value="Unassembled WGS sequence"/>
</dbReference>
<evidence type="ECO:0000256" key="1">
    <source>
        <dbReference type="SAM" id="MobiDB-lite"/>
    </source>
</evidence>
<sequence>MENPAISSRPERAPVQEAPGEPGTSNLLGTGPDAQREALVSPVRRLAA</sequence>
<feature type="region of interest" description="Disordered" evidence="1">
    <location>
        <begin position="1"/>
        <end position="48"/>
    </location>
</feature>
<keyword evidence="3" id="KW-1185">Reference proteome</keyword>
<accession>A0ABW8D2I9</accession>
<evidence type="ECO:0000313" key="2">
    <source>
        <dbReference type="EMBL" id="MFI9123211.1"/>
    </source>
</evidence>
<proteinExistence type="predicted"/>